<evidence type="ECO:0000313" key="3">
    <source>
        <dbReference type="Proteomes" id="UP000769157"/>
    </source>
</evidence>
<dbReference type="RefSeq" id="XP_046059459.1">
    <property type="nucleotide sequence ID" value="XM_046206823.1"/>
</dbReference>
<sequence>MFKTRSCSDLSADSFSLSSSSPISRLRSDLLDSVRKETSDSSSSRISNSNGLFFLADVGLYSIITGFNWRASNNDPLERAGSMFVSGTFCLCDLKCSSWILIPSSRSSSELKVGMHDLISVLFLILPVISETSSGMSFLTGLVWSISCSVRRSLKQLEISSLIDPRTTLSSSMYLTATGSVSRYAKLYLLASRSVSHSGSSRPTVDSSSGSDSSLASTVPISSGSRASIESKHFCALITVSLFSATALRLVKAASSTRNSCRKTWISLIAASRAWRLAPALYTGLSVKSATFTSKSIVGSNQISGAPLELVLSYMMDPFGSATSVGFSFSVNVANISSLKPVPILQMASYSPVSVFQLRDRLEGSYKLSCPLRVLIMSPSQASFTDWSKNLVITSKSEESNFSENLNLPGITFRLSYMYSRRSLRDILISDSPLYNRMSNANRQT</sequence>
<protein>
    <submittedName>
        <fullName evidence="2">Uncharacterized protein</fullName>
    </submittedName>
</protein>
<feature type="region of interest" description="Disordered" evidence="1">
    <location>
        <begin position="196"/>
        <end position="216"/>
    </location>
</feature>
<evidence type="ECO:0000313" key="2">
    <source>
        <dbReference type="EMBL" id="KAH3662370.1"/>
    </source>
</evidence>
<evidence type="ECO:0000256" key="1">
    <source>
        <dbReference type="SAM" id="MobiDB-lite"/>
    </source>
</evidence>
<dbReference type="Proteomes" id="UP000769157">
    <property type="component" value="Unassembled WGS sequence"/>
</dbReference>
<proteinExistence type="predicted"/>
<reference evidence="2" key="1">
    <citation type="journal article" date="2021" name="Open Biol.">
        <title>Shared evolutionary footprints suggest mitochondrial oxidative damage underlies multiple complex I losses in fungi.</title>
        <authorList>
            <person name="Schikora-Tamarit M.A."/>
            <person name="Marcet-Houben M."/>
            <person name="Nosek J."/>
            <person name="Gabaldon T."/>
        </authorList>
    </citation>
    <scope>NUCLEOTIDE SEQUENCE</scope>
    <source>
        <strain evidence="2">CBS6075</strain>
    </source>
</reference>
<dbReference type="AlphaFoldDB" id="A0A9P8NZ40"/>
<keyword evidence="3" id="KW-1185">Reference proteome</keyword>
<dbReference type="EMBL" id="JAEUBE010000378">
    <property type="protein sequence ID" value="KAH3662370.1"/>
    <property type="molecule type" value="Genomic_DNA"/>
</dbReference>
<name>A0A9P8NZ40_9ASCO</name>
<dbReference type="GeneID" id="70237586"/>
<organism evidence="2 3">
    <name type="scientific">Ogataea philodendri</name>
    <dbReference type="NCBI Taxonomy" id="1378263"/>
    <lineage>
        <taxon>Eukaryota</taxon>
        <taxon>Fungi</taxon>
        <taxon>Dikarya</taxon>
        <taxon>Ascomycota</taxon>
        <taxon>Saccharomycotina</taxon>
        <taxon>Pichiomycetes</taxon>
        <taxon>Pichiales</taxon>
        <taxon>Pichiaceae</taxon>
        <taxon>Ogataea</taxon>
    </lineage>
</organism>
<feature type="region of interest" description="Disordered" evidence="1">
    <location>
        <begin position="1"/>
        <end position="22"/>
    </location>
</feature>
<accession>A0A9P8NZ40</accession>
<comment type="caution">
    <text evidence="2">The sequence shown here is derived from an EMBL/GenBank/DDBJ whole genome shotgun (WGS) entry which is preliminary data.</text>
</comment>
<reference evidence="2" key="2">
    <citation type="submission" date="2021-01" db="EMBL/GenBank/DDBJ databases">
        <authorList>
            <person name="Schikora-Tamarit M.A."/>
        </authorList>
    </citation>
    <scope>NUCLEOTIDE SEQUENCE</scope>
    <source>
        <strain evidence="2">CBS6075</strain>
    </source>
</reference>
<gene>
    <name evidence="2" type="ORF">OGAPHI_005622</name>
</gene>